<comment type="caution">
    <text evidence="5">The sequence shown here is derived from an EMBL/GenBank/DDBJ whole genome shotgun (WGS) entry which is preliminary data.</text>
</comment>
<keyword evidence="1" id="KW-0805">Transcription regulation</keyword>
<keyword evidence="2" id="KW-0238">DNA-binding</keyword>
<evidence type="ECO:0000256" key="3">
    <source>
        <dbReference type="ARBA" id="ARBA00023163"/>
    </source>
</evidence>
<dbReference type="PROSITE" id="PS01124">
    <property type="entry name" value="HTH_ARAC_FAMILY_2"/>
    <property type="match status" value="1"/>
</dbReference>
<protein>
    <submittedName>
        <fullName evidence="5">Arabinose operon regulatory protein</fullName>
    </submittedName>
</protein>
<dbReference type="PROSITE" id="PS00041">
    <property type="entry name" value="HTH_ARAC_FAMILY_1"/>
    <property type="match status" value="1"/>
</dbReference>
<dbReference type="RefSeq" id="WP_079421745.1">
    <property type="nucleotide sequence ID" value="NZ_MZGV01000001.1"/>
</dbReference>
<evidence type="ECO:0000256" key="2">
    <source>
        <dbReference type="ARBA" id="ARBA00023125"/>
    </source>
</evidence>
<dbReference type="PANTHER" id="PTHR43280">
    <property type="entry name" value="ARAC-FAMILY TRANSCRIPTIONAL REGULATOR"/>
    <property type="match status" value="1"/>
</dbReference>
<dbReference type="Pfam" id="PF02311">
    <property type="entry name" value="AraC_binding"/>
    <property type="match status" value="1"/>
</dbReference>
<dbReference type="OrthoDB" id="9807321at2"/>
<dbReference type="InterPro" id="IPR018060">
    <property type="entry name" value="HTH_AraC"/>
</dbReference>
<dbReference type="GO" id="GO:0043565">
    <property type="term" value="F:sequence-specific DNA binding"/>
    <property type="evidence" value="ECO:0007669"/>
    <property type="project" value="InterPro"/>
</dbReference>
<dbReference type="AlphaFoldDB" id="A0A1V4J0S5"/>
<keyword evidence="6" id="KW-1185">Reference proteome</keyword>
<evidence type="ECO:0000313" key="5">
    <source>
        <dbReference type="EMBL" id="OPJ65247.1"/>
    </source>
</evidence>
<evidence type="ECO:0000256" key="1">
    <source>
        <dbReference type="ARBA" id="ARBA00023015"/>
    </source>
</evidence>
<accession>A0A1V4J0S5</accession>
<dbReference type="Pfam" id="PF12833">
    <property type="entry name" value="HTH_18"/>
    <property type="match status" value="1"/>
</dbReference>
<dbReference type="GO" id="GO:0003700">
    <property type="term" value="F:DNA-binding transcription factor activity"/>
    <property type="evidence" value="ECO:0007669"/>
    <property type="project" value="InterPro"/>
</dbReference>
<proteinExistence type="predicted"/>
<dbReference type="Gene3D" id="1.10.10.60">
    <property type="entry name" value="Homeodomain-like"/>
    <property type="match status" value="2"/>
</dbReference>
<dbReference type="SUPFAM" id="SSF51215">
    <property type="entry name" value="Regulatory protein AraC"/>
    <property type="match status" value="1"/>
</dbReference>
<evidence type="ECO:0000313" key="6">
    <source>
        <dbReference type="Proteomes" id="UP000190080"/>
    </source>
</evidence>
<organism evidence="5 6">
    <name type="scientific">Clostridium oryzae</name>
    <dbReference type="NCBI Taxonomy" id="1450648"/>
    <lineage>
        <taxon>Bacteria</taxon>
        <taxon>Bacillati</taxon>
        <taxon>Bacillota</taxon>
        <taxon>Clostridia</taxon>
        <taxon>Eubacteriales</taxon>
        <taxon>Clostridiaceae</taxon>
        <taxon>Clostridium</taxon>
    </lineage>
</organism>
<evidence type="ECO:0000259" key="4">
    <source>
        <dbReference type="PROSITE" id="PS01124"/>
    </source>
</evidence>
<keyword evidence="3" id="KW-0804">Transcription</keyword>
<dbReference type="InterPro" id="IPR037923">
    <property type="entry name" value="HTH-like"/>
</dbReference>
<feature type="domain" description="HTH araC/xylS-type" evidence="4">
    <location>
        <begin position="200"/>
        <end position="298"/>
    </location>
</feature>
<dbReference type="Proteomes" id="UP000190080">
    <property type="component" value="Unassembled WGS sequence"/>
</dbReference>
<dbReference type="PANTHER" id="PTHR43280:SF30">
    <property type="entry name" value="MMSAB OPERON REGULATORY PROTEIN"/>
    <property type="match status" value="1"/>
</dbReference>
<dbReference type="InterPro" id="IPR018062">
    <property type="entry name" value="HTH_AraC-typ_CS"/>
</dbReference>
<dbReference type="InterPro" id="IPR009057">
    <property type="entry name" value="Homeodomain-like_sf"/>
</dbReference>
<dbReference type="SMART" id="SM00342">
    <property type="entry name" value="HTH_ARAC"/>
    <property type="match status" value="1"/>
</dbReference>
<dbReference type="STRING" id="1450648.CLORY_02470"/>
<sequence length="304" mass="35970">MNLLSIDTSIVPSVRLIGHIDYIKPWKHFNRTINEYILYIVKSGELYIKEGTIEYHLTKGDILLLEPNIEHYGYKEAPCFYYYIHFKHPKIKCLNNNSYEEISKKLIDKRKASLHSEYLSEVSDTGPEFYLPKQYHYRDENELMSLLVSADSDYYHKYEGYKRMASLKLLEMFIKISRDYISANIENSQPQFSKAFVKCRNIQHYLNSNYQNKITSADIEQNFESNYDYLNRVFQQMTGYTILNYLNTIRINRAKDLLDATPLKISEVGYLVGIDDPYYFSKLFKKITGLTPSNYIRLKDESKI</sequence>
<dbReference type="EMBL" id="MZGV01000001">
    <property type="protein sequence ID" value="OPJ65247.1"/>
    <property type="molecule type" value="Genomic_DNA"/>
</dbReference>
<gene>
    <name evidence="5" type="primary">araC_1</name>
    <name evidence="5" type="ORF">CLORY_02470</name>
</gene>
<dbReference type="SUPFAM" id="SSF46689">
    <property type="entry name" value="Homeodomain-like"/>
    <property type="match status" value="1"/>
</dbReference>
<dbReference type="InterPro" id="IPR003313">
    <property type="entry name" value="AraC-bd"/>
</dbReference>
<reference evidence="5 6" key="1">
    <citation type="submission" date="2017-03" db="EMBL/GenBank/DDBJ databases">
        <title>Genome sequence of Clostridium oryzae DSM 28571.</title>
        <authorList>
            <person name="Poehlein A."/>
            <person name="Daniel R."/>
        </authorList>
    </citation>
    <scope>NUCLEOTIDE SEQUENCE [LARGE SCALE GENOMIC DNA]</scope>
    <source>
        <strain evidence="5 6">DSM 28571</strain>
    </source>
</reference>
<name>A0A1V4J0S5_9CLOT</name>